<reference evidence="16 17" key="1">
    <citation type="submission" date="2016-10" db="EMBL/GenBank/DDBJ databases">
        <authorList>
            <person name="de Groot N.N."/>
        </authorList>
    </citation>
    <scope>NUCLEOTIDE SEQUENCE [LARGE SCALE GENOMIC DNA]</scope>
    <source>
        <strain evidence="16 17">DSM 19548</strain>
    </source>
</reference>
<dbReference type="GO" id="GO:0005524">
    <property type="term" value="F:ATP binding"/>
    <property type="evidence" value="ECO:0007669"/>
    <property type="project" value="UniProtKB-KW"/>
</dbReference>
<dbReference type="Gene3D" id="3.30.450.20">
    <property type="entry name" value="PAS domain"/>
    <property type="match status" value="2"/>
</dbReference>
<sequence length="548" mass="59154">MKHLRGIVGTGGLTLQGHLMVMIAGMVLLQFAVTWVVISHAVSGIVQEQMGQRALQTAIAVAEMPEIRTRLAAEDRSGGIQTLAEDLRRKVGAEYIVVADRDGVRYSHPVPERIGKTFVGGDTAAALTEGRSYISQATGTLGPAIRGFSPIHNWTGDIIGFVSVGYLVEDVRGVLQHYLRQPALFVMLLVGLGILWAIYVARTLKKRTLGLEPEEITQLYLQRRAVLQSIREGVVAIDEAGVVRLANRAAVAAAAAEGHSDVVGKPASSNYPDLGLEELLKTGGAMVDEDRPIGGRDMLVNAVAVEEDGRVHGAVATFRPKDAVDRMARELVRVQGYVEALRAQSHEHSNMLHMIAGLLEIGAFQEAQDLVFRENSGYQQLIRFLHDAVPHPVIAAIILGKYARARELRVDLGIAPDSQMIDVPAGVDQERLVTVLGNLLDNAFDAVSGKPQERRKVLLSFTDLGDELVFDVEDSGDGVPPEKFESIFEKGVSSKGGARHGYGLFLVRRAVDELGGYVTLGRADTGGALFTVAIPKYHQSTDAEESGA</sequence>
<dbReference type="EMBL" id="FOLG01000018">
    <property type="protein sequence ID" value="SFD16267.1"/>
    <property type="molecule type" value="Genomic_DNA"/>
</dbReference>
<keyword evidence="17" id="KW-1185">Reference proteome</keyword>
<dbReference type="Proteomes" id="UP000198728">
    <property type="component" value="Unassembled WGS sequence"/>
</dbReference>
<dbReference type="PANTHER" id="PTHR44936:SF9">
    <property type="entry name" value="SENSOR PROTEIN CREC"/>
    <property type="match status" value="1"/>
</dbReference>
<keyword evidence="4" id="KW-1003">Cell membrane</keyword>
<keyword evidence="13 14" id="KW-0472">Membrane</keyword>
<evidence type="ECO:0000256" key="14">
    <source>
        <dbReference type="SAM" id="Phobius"/>
    </source>
</evidence>
<feature type="domain" description="Histidine kinase" evidence="15">
    <location>
        <begin position="428"/>
        <end position="538"/>
    </location>
</feature>
<name>A0A1I1Q2Q8_9RHOB</name>
<evidence type="ECO:0000256" key="4">
    <source>
        <dbReference type="ARBA" id="ARBA00022475"/>
    </source>
</evidence>
<dbReference type="InterPro" id="IPR036890">
    <property type="entry name" value="HATPase_C_sf"/>
</dbReference>
<evidence type="ECO:0000256" key="11">
    <source>
        <dbReference type="ARBA" id="ARBA00022989"/>
    </source>
</evidence>
<keyword evidence="8" id="KW-0547">Nucleotide-binding</keyword>
<evidence type="ECO:0000313" key="16">
    <source>
        <dbReference type="EMBL" id="SFD16267.1"/>
    </source>
</evidence>
<accession>A0A1I1Q2Q8</accession>
<dbReference type="SUPFAM" id="SSF55874">
    <property type="entry name" value="ATPase domain of HSP90 chaperone/DNA topoisomerase II/histidine kinase"/>
    <property type="match status" value="1"/>
</dbReference>
<evidence type="ECO:0000256" key="5">
    <source>
        <dbReference type="ARBA" id="ARBA00022553"/>
    </source>
</evidence>
<evidence type="ECO:0000259" key="15">
    <source>
        <dbReference type="PROSITE" id="PS50109"/>
    </source>
</evidence>
<dbReference type="InterPro" id="IPR050980">
    <property type="entry name" value="2C_sensor_his_kinase"/>
</dbReference>
<evidence type="ECO:0000256" key="9">
    <source>
        <dbReference type="ARBA" id="ARBA00022777"/>
    </source>
</evidence>
<dbReference type="SMART" id="SM00387">
    <property type="entry name" value="HATPase_c"/>
    <property type="match status" value="1"/>
</dbReference>
<evidence type="ECO:0000256" key="10">
    <source>
        <dbReference type="ARBA" id="ARBA00022840"/>
    </source>
</evidence>
<keyword evidence="12" id="KW-0902">Two-component regulatory system</keyword>
<dbReference type="RefSeq" id="WP_218152889.1">
    <property type="nucleotide sequence ID" value="NZ_FOLG01000018.1"/>
</dbReference>
<feature type="transmembrane region" description="Helical" evidence="14">
    <location>
        <begin position="182"/>
        <end position="201"/>
    </location>
</feature>
<protein>
    <recommendedName>
        <fullName evidence="3">histidine kinase</fullName>
        <ecNumber evidence="3">2.7.13.3</ecNumber>
    </recommendedName>
</protein>
<evidence type="ECO:0000256" key="13">
    <source>
        <dbReference type="ARBA" id="ARBA00023136"/>
    </source>
</evidence>
<keyword evidence="9 16" id="KW-0418">Kinase</keyword>
<dbReference type="Gene3D" id="3.30.565.10">
    <property type="entry name" value="Histidine kinase-like ATPase, C-terminal domain"/>
    <property type="match status" value="1"/>
</dbReference>
<evidence type="ECO:0000256" key="3">
    <source>
        <dbReference type="ARBA" id="ARBA00012438"/>
    </source>
</evidence>
<dbReference type="SUPFAM" id="SSF103190">
    <property type="entry name" value="Sensory domain-like"/>
    <property type="match status" value="1"/>
</dbReference>
<evidence type="ECO:0000256" key="6">
    <source>
        <dbReference type="ARBA" id="ARBA00022679"/>
    </source>
</evidence>
<dbReference type="PANTHER" id="PTHR44936">
    <property type="entry name" value="SENSOR PROTEIN CREC"/>
    <property type="match status" value="1"/>
</dbReference>
<dbReference type="InterPro" id="IPR003594">
    <property type="entry name" value="HATPase_dom"/>
</dbReference>
<keyword evidence="6" id="KW-0808">Transferase</keyword>
<keyword evidence="7 14" id="KW-0812">Transmembrane</keyword>
<dbReference type="InterPro" id="IPR016120">
    <property type="entry name" value="Sig_transdc_His_kin_SpoOB"/>
</dbReference>
<dbReference type="AlphaFoldDB" id="A0A1I1Q2Q8"/>
<comment type="subcellular location">
    <subcellularLocation>
        <location evidence="2">Cell membrane</location>
        <topology evidence="2">Multi-pass membrane protein</topology>
    </subcellularLocation>
</comment>
<keyword evidence="11 14" id="KW-1133">Transmembrane helix</keyword>
<evidence type="ECO:0000256" key="12">
    <source>
        <dbReference type="ARBA" id="ARBA00023012"/>
    </source>
</evidence>
<dbReference type="InterPro" id="IPR033463">
    <property type="entry name" value="sCache_3"/>
</dbReference>
<dbReference type="GO" id="GO:0000155">
    <property type="term" value="F:phosphorelay sensor kinase activity"/>
    <property type="evidence" value="ECO:0007669"/>
    <property type="project" value="InterPro"/>
</dbReference>
<dbReference type="SUPFAM" id="SSF55890">
    <property type="entry name" value="Sporulation response regulatory protein Spo0B"/>
    <property type="match status" value="1"/>
</dbReference>
<evidence type="ECO:0000256" key="7">
    <source>
        <dbReference type="ARBA" id="ARBA00022692"/>
    </source>
</evidence>
<proteinExistence type="predicted"/>
<dbReference type="InterPro" id="IPR029151">
    <property type="entry name" value="Sensor-like_sf"/>
</dbReference>
<feature type="transmembrane region" description="Helical" evidence="14">
    <location>
        <begin position="20"/>
        <end position="46"/>
    </location>
</feature>
<dbReference type="InterPro" id="IPR004358">
    <property type="entry name" value="Sig_transdc_His_kin-like_C"/>
</dbReference>
<dbReference type="Pfam" id="PF17203">
    <property type="entry name" value="sCache_3_2"/>
    <property type="match status" value="1"/>
</dbReference>
<dbReference type="InterPro" id="IPR035965">
    <property type="entry name" value="PAS-like_dom_sf"/>
</dbReference>
<evidence type="ECO:0000256" key="8">
    <source>
        <dbReference type="ARBA" id="ARBA00022741"/>
    </source>
</evidence>
<dbReference type="STRING" id="441112.SAMN04488094_1182"/>
<dbReference type="InterPro" id="IPR005467">
    <property type="entry name" value="His_kinase_dom"/>
</dbReference>
<dbReference type="PROSITE" id="PS50109">
    <property type="entry name" value="HIS_KIN"/>
    <property type="match status" value="1"/>
</dbReference>
<dbReference type="GO" id="GO:0005886">
    <property type="term" value="C:plasma membrane"/>
    <property type="evidence" value="ECO:0007669"/>
    <property type="project" value="UniProtKB-SubCell"/>
</dbReference>
<evidence type="ECO:0000256" key="2">
    <source>
        <dbReference type="ARBA" id="ARBA00004651"/>
    </source>
</evidence>
<gene>
    <name evidence="16" type="ORF">SAMN04488094_1182</name>
</gene>
<dbReference type="CDD" id="cd16915">
    <property type="entry name" value="HATPase_DpiB-CitA-like"/>
    <property type="match status" value="1"/>
</dbReference>
<dbReference type="Pfam" id="PF02518">
    <property type="entry name" value="HATPase_c"/>
    <property type="match status" value="1"/>
</dbReference>
<keyword evidence="5" id="KW-0597">Phosphoprotein</keyword>
<dbReference type="SUPFAM" id="SSF55785">
    <property type="entry name" value="PYP-like sensor domain (PAS domain)"/>
    <property type="match status" value="1"/>
</dbReference>
<comment type="catalytic activity">
    <reaction evidence="1">
        <text>ATP + protein L-histidine = ADP + protein N-phospho-L-histidine.</text>
        <dbReference type="EC" id="2.7.13.3"/>
    </reaction>
</comment>
<organism evidence="16 17">
    <name type="scientific">Tropicimonas isoalkanivorans</name>
    <dbReference type="NCBI Taxonomy" id="441112"/>
    <lineage>
        <taxon>Bacteria</taxon>
        <taxon>Pseudomonadati</taxon>
        <taxon>Pseudomonadota</taxon>
        <taxon>Alphaproteobacteria</taxon>
        <taxon>Rhodobacterales</taxon>
        <taxon>Roseobacteraceae</taxon>
        <taxon>Tropicimonas</taxon>
    </lineage>
</organism>
<dbReference type="PRINTS" id="PR00344">
    <property type="entry name" value="BCTRLSENSOR"/>
</dbReference>
<evidence type="ECO:0000256" key="1">
    <source>
        <dbReference type="ARBA" id="ARBA00000085"/>
    </source>
</evidence>
<dbReference type="EC" id="2.7.13.3" evidence="3"/>
<evidence type="ECO:0000313" key="17">
    <source>
        <dbReference type="Proteomes" id="UP000198728"/>
    </source>
</evidence>
<keyword evidence="10" id="KW-0067">ATP-binding</keyword>